<dbReference type="GO" id="GO:0016787">
    <property type="term" value="F:hydrolase activity"/>
    <property type="evidence" value="ECO:0007669"/>
    <property type="project" value="UniProtKB-KW"/>
</dbReference>
<dbReference type="Proteomes" id="UP000237000">
    <property type="component" value="Unassembled WGS sequence"/>
</dbReference>
<dbReference type="EMBL" id="JXTC01000151">
    <property type="protein sequence ID" value="PON85150.1"/>
    <property type="molecule type" value="Genomic_DNA"/>
</dbReference>
<dbReference type="OrthoDB" id="408631at2759"/>
<feature type="compositionally biased region" description="Pro residues" evidence="2">
    <location>
        <begin position="29"/>
        <end position="38"/>
    </location>
</feature>
<gene>
    <name evidence="4" type="ORF">TorRG33x02_189940</name>
</gene>
<dbReference type="Pfam" id="PF07859">
    <property type="entry name" value="Abhydrolase_3"/>
    <property type="match status" value="1"/>
</dbReference>
<dbReference type="InParanoid" id="A0A2P5EHX5"/>
<dbReference type="InterPro" id="IPR050466">
    <property type="entry name" value="Carboxylest/Gibb_receptor"/>
</dbReference>
<feature type="region of interest" description="Disordered" evidence="2">
    <location>
        <begin position="1"/>
        <end position="52"/>
    </location>
</feature>
<dbReference type="FunCoup" id="A0A2P5EHX5">
    <property type="interactions" value="170"/>
</dbReference>
<organism evidence="4 5">
    <name type="scientific">Trema orientale</name>
    <name type="common">Charcoal tree</name>
    <name type="synonym">Celtis orientalis</name>
    <dbReference type="NCBI Taxonomy" id="63057"/>
    <lineage>
        <taxon>Eukaryota</taxon>
        <taxon>Viridiplantae</taxon>
        <taxon>Streptophyta</taxon>
        <taxon>Embryophyta</taxon>
        <taxon>Tracheophyta</taxon>
        <taxon>Spermatophyta</taxon>
        <taxon>Magnoliopsida</taxon>
        <taxon>eudicotyledons</taxon>
        <taxon>Gunneridae</taxon>
        <taxon>Pentapetalae</taxon>
        <taxon>rosids</taxon>
        <taxon>fabids</taxon>
        <taxon>Rosales</taxon>
        <taxon>Cannabaceae</taxon>
        <taxon>Trema</taxon>
    </lineage>
</organism>
<dbReference type="AlphaFoldDB" id="A0A2P5EHX5"/>
<comment type="similarity">
    <text evidence="1">Belongs to the 'GDXG' lipolytic enzyme family.</text>
</comment>
<proteinExistence type="inferred from homology"/>
<evidence type="ECO:0000259" key="3">
    <source>
        <dbReference type="Pfam" id="PF07859"/>
    </source>
</evidence>
<sequence>MADSTTTSIDPYEVLYIDPNPDGSLNRHPPFPNVPPTESPSESDSAAADSPQLALSKDYPLNSAAGTFIRAFKPHPLPPGPNDLFSATSLPFHESCSGMAIRLRALILSVEYRLAPEHRLPAAYDDAVDALRWIAAVARGGADDPWLSGVADFTRCFLMGGSAGANIAYHAGLRALDLDDLSPVQIEGLIFHQPYFGGVRRTGSELRLVNDRILPLVANDLMWSLALPEGSDRDHEYSNPTLVNGGVGDERIGRLSRCLVTGHGGDPLLDRQKGFVELLKGSGAHVEAHFGEGGFHAVELFDPAKAKELGDVVDRFIRRQDEVIARSTM</sequence>
<dbReference type="PANTHER" id="PTHR23024">
    <property type="entry name" value="ARYLACETAMIDE DEACETYLASE"/>
    <property type="match status" value="1"/>
</dbReference>
<comment type="caution">
    <text evidence="4">The sequence shown here is derived from an EMBL/GenBank/DDBJ whole genome shotgun (WGS) entry which is preliminary data.</text>
</comment>
<dbReference type="PANTHER" id="PTHR23024:SF113">
    <property type="entry name" value="CARBOXYLESTERASE 8-RELATED"/>
    <property type="match status" value="1"/>
</dbReference>
<reference evidence="5" key="1">
    <citation type="submission" date="2016-06" db="EMBL/GenBank/DDBJ databases">
        <title>Parallel loss of symbiosis genes in relatives of nitrogen-fixing non-legume Parasponia.</title>
        <authorList>
            <person name="Van Velzen R."/>
            <person name="Holmer R."/>
            <person name="Bu F."/>
            <person name="Rutten L."/>
            <person name="Van Zeijl A."/>
            <person name="Liu W."/>
            <person name="Santuari L."/>
            <person name="Cao Q."/>
            <person name="Sharma T."/>
            <person name="Shen D."/>
            <person name="Roswanjaya Y."/>
            <person name="Wardhani T."/>
            <person name="Kalhor M.S."/>
            <person name="Jansen J."/>
            <person name="Van den Hoogen J."/>
            <person name="Gungor B."/>
            <person name="Hartog M."/>
            <person name="Hontelez J."/>
            <person name="Verver J."/>
            <person name="Yang W.-C."/>
            <person name="Schijlen E."/>
            <person name="Repin R."/>
            <person name="Schilthuizen M."/>
            <person name="Schranz E."/>
            <person name="Heidstra R."/>
            <person name="Miyata K."/>
            <person name="Fedorova E."/>
            <person name="Kohlen W."/>
            <person name="Bisseling T."/>
            <person name="Smit S."/>
            <person name="Geurts R."/>
        </authorList>
    </citation>
    <scope>NUCLEOTIDE SEQUENCE [LARGE SCALE GENOMIC DNA]</scope>
    <source>
        <strain evidence="5">cv. RG33-2</strain>
    </source>
</reference>
<name>A0A2P5EHX5_TREOI</name>
<dbReference type="InterPro" id="IPR013094">
    <property type="entry name" value="AB_hydrolase_3"/>
</dbReference>
<dbReference type="InterPro" id="IPR029058">
    <property type="entry name" value="AB_hydrolase_fold"/>
</dbReference>
<evidence type="ECO:0000256" key="1">
    <source>
        <dbReference type="ARBA" id="ARBA00010515"/>
    </source>
</evidence>
<dbReference type="STRING" id="63057.A0A2P5EHX5"/>
<evidence type="ECO:0000256" key="2">
    <source>
        <dbReference type="SAM" id="MobiDB-lite"/>
    </source>
</evidence>
<feature type="domain" description="Alpha/beta hydrolase fold-3" evidence="3">
    <location>
        <begin position="93"/>
        <end position="298"/>
    </location>
</feature>
<dbReference type="SUPFAM" id="SSF53474">
    <property type="entry name" value="alpha/beta-Hydrolases"/>
    <property type="match status" value="1"/>
</dbReference>
<keyword evidence="5" id="KW-1185">Reference proteome</keyword>
<protein>
    <submittedName>
        <fullName evidence="4">Alpha/beta hydrolase fold</fullName>
    </submittedName>
</protein>
<feature type="compositionally biased region" description="Low complexity" evidence="2">
    <location>
        <begin position="39"/>
        <end position="51"/>
    </location>
</feature>
<evidence type="ECO:0000313" key="5">
    <source>
        <dbReference type="Proteomes" id="UP000237000"/>
    </source>
</evidence>
<keyword evidence="4" id="KW-0378">Hydrolase</keyword>
<evidence type="ECO:0000313" key="4">
    <source>
        <dbReference type="EMBL" id="PON85150.1"/>
    </source>
</evidence>
<dbReference type="Gene3D" id="3.40.50.1820">
    <property type="entry name" value="alpha/beta hydrolase"/>
    <property type="match status" value="1"/>
</dbReference>
<accession>A0A2P5EHX5</accession>